<dbReference type="EMBL" id="LAZR01003026">
    <property type="protein sequence ID" value="KKN22830.1"/>
    <property type="molecule type" value="Genomic_DNA"/>
</dbReference>
<evidence type="ECO:0000313" key="1">
    <source>
        <dbReference type="EMBL" id="KKN22830.1"/>
    </source>
</evidence>
<proteinExistence type="predicted"/>
<accession>A0A0F9NTQ8</accession>
<protein>
    <submittedName>
        <fullName evidence="1">Uncharacterized protein</fullName>
    </submittedName>
</protein>
<name>A0A0F9NTQ8_9ZZZZ</name>
<gene>
    <name evidence="1" type="ORF">LCGC14_0910960</name>
</gene>
<dbReference type="AlphaFoldDB" id="A0A0F9NTQ8"/>
<sequence length="113" mass="12161">MEWSDILNSVKNGIEDLATLEVLTLTGDVTTSIIAGDKVAWAELLEKVQAGSGEIRLVAATKMMIDSDVIQFVAGTASDQPNLLRLHDAAVQTAQENRRAVIDFVRTVLGVIP</sequence>
<organism evidence="1">
    <name type="scientific">marine sediment metagenome</name>
    <dbReference type="NCBI Taxonomy" id="412755"/>
    <lineage>
        <taxon>unclassified sequences</taxon>
        <taxon>metagenomes</taxon>
        <taxon>ecological metagenomes</taxon>
    </lineage>
</organism>
<reference evidence="1" key="1">
    <citation type="journal article" date="2015" name="Nature">
        <title>Complex archaea that bridge the gap between prokaryotes and eukaryotes.</title>
        <authorList>
            <person name="Spang A."/>
            <person name="Saw J.H."/>
            <person name="Jorgensen S.L."/>
            <person name="Zaremba-Niedzwiedzka K."/>
            <person name="Martijn J."/>
            <person name="Lind A.E."/>
            <person name="van Eijk R."/>
            <person name="Schleper C."/>
            <person name="Guy L."/>
            <person name="Ettema T.J."/>
        </authorList>
    </citation>
    <scope>NUCLEOTIDE SEQUENCE</scope>
</reference>
<comment type="caution">
    <text evidence="1">The sequence shown here is derived from an EMBL/GenBank/DDBJ whole genome shotgun (WGS) entry which is preliminary data.</text>
</comment>